<gene>
    <name evidence="2" type="ORF">ASTO00021_LOCUS677</name>
</gene>
<proteinExistence type="predicted"/>
<sequence length="232" mass="25580">MAGKRPRPAVDSNDNHDRNLNGGSINGNAKVPGSPSSSSNSSYSNEFNPQSYIDRGIKRLRLNSRSNFRFGSIRIENHVSEDQSQPQPQSQQQSNNSNRNYGYNPNSNSNGVLSQAQVPGPVYTPNVNWLLRQLHFERKARLDTFTKSPPEPAYLGGTGTILKGRFVNFPTMQNQVDANSGSISASHSMPMQSTNQSASALQYSMSMPTQPKVVNQQGNSNHVTDDDDYDML</sequence>
<dbReference type="EMBL" id="HBIN01001221">
    <property type="protein sequence ID" value="CAE0430349.1"/>
    <property type="molecule type" value="Transcribed_RNA"/>
</dbReference>
<reference evidence="2" key="1">
    <citation type="submission" date="2021-01" db="EMBL/GenBank/DDBJ databases">
        <authorList>
            <person name="Corre E."/>
            <person name="Pelletier E."/>
            <person name="Niang G."/>
            <person name="Scheremetjew M."/>
            <person name="Finn R."/>
            <person name="Kale V."/>
            <person name="Holt S."/>
            <person name="Cochrane G."/>
            <person name="Meng A."/>
            <person name="Brown T."/>
            <person name="Cohen L."/>
        </authorList>
    </citation>
    <scope>NUCLEOTIDE SEQUENCE</scope>
    <source>
        <strain evidence="2">GSBS06</strain>
    </source>
</reference>
<feature type="compositionally biased region" description="Polar residues" evidence="1">
    <location>
        <begin position="211"/>
        <end position="222"/>
    </location>
</feature>
<feature type="region of interest" description="Disordered" evidence="1">
    <location>
        <begin position="1"/>
        <end position="49"/>
    </location>
</feature>
<feature type="region of interest" description="Disordered" evidence="1">
    <location>
        <begin position="211"/>
        <end position="232"/>
    </location>
</feature>
<feature type="compositionally biased region" description="Low complexity" evidence="1">
    <location>
        <begin position="34"/>
        <end position="45"/>
    </location>
</feature>
<protein>
    <submittedName>
        <fullName evidence="2">Uncharacterized protein</fullName>
    </submittedName>
</protein>
<evidence type="ECO:0000256" key="1">
    <source>
        <dbReference type="SAM" id="MobiDB-lite"/>
    </source>
</evidence>
<accession>A0A7S3LL05</accession>
<dbReference type="AlphaFoldDB" id="A0A7S3LL05"/>
<feature type="region of interest" description="Disordered" evidence="1">
    <location>
        <begin position="78"/>
        <end position="115"/>
    </location>
</feature>
<name>A0A7S3LL05_9STRA</name>
<feature type="compositionally biased region" description="Low complexity" evidence="1">
    <location>
        <begin position="83"/>
        <end position="111"/>
    </location>
</feature>
<evidence type="ECO:0000313" key="2">
    <source>
        <dbReference type="EMBL" id="CAE0430349.1"/>
    </source>
</evidence>
<organism evidence="2">
    <name type="scientific">Aplanochytrium stocchinoi</name>
    <dbReference type="NCBI Taxonomy" id="215587"/>
    <lineage>
        <taxon>Eukaryota</taxon>
        <taxon>Sar</taxon>
        <taxon>Stramenopiles</taxon>
        <taxon>Bigyra</taxon>
        <taxon>Labyrinthulomycetes</taxon>
        <taxon>Thraustochytrida</taxon>
        <taxon>Thraustochytriidae</taxon>
        <taxon>Aplanochytrium</taxon>
    </lineage>
</organism>